<evidence type="ECO:0000313" key="2">
    <source>
        <dbReference type="EMBL" id="QNE21712.1"/>
    </source>
</evidence>
<evidence type="ECO:0000259" key="1">
    <source>
        <dbReference type="Pfam" id="PF13474"/>
    </source>
</evidence>
<dbReference type="EMBL" id="CP043661">
    <property type="protein sequence ID" value="QNE21712.1"/>
    <property type="molecule type" value="Genomic_DNA"/>
</dbReference>
<dbReference type="KEGG" id="kqi:F1D05_32075"/>
<name>A0A7G6X647_9ACTN</name>
<proteinExistence type="predicted"/>
<dbReference type="Pfam" id="PF13474">
    <property type="entry name" value="SnoaL_3"/>
    <property type="match status" value="1"/>
</dbReference>
<feature type="domain" description="SnoaL-like" evidence="1">
    <location>
        <begin position="30"/>
        <end position="147"/>
    </location>
</feature>
<dbReference type="Proteomes" id="UP000515563">
    <property type="component" value="Chromosome"/>
</dbReference>
<organism evidence="2 3">
    <name type="scientific">Kribbella qitaiheensis</name>
    <dbReference type="NCBI Taxonomy" id="1544730"/>
    <lineage>
        <taxon>Bacteria</taxon>
        <taxon>Bacillati</taxon>
        <taxon>Actinomycetota</taxon>
        <taxon>Actinomycetes</taxon>
        <taxon>Propionibacteriales</taxon>
        <taxon>Kribbellaceae</taxon>
        <taxon>Kribbella</taxon>
    </lineage>
</organism>
<gene>
    <name evidence="2" type="ORF">F1D05_32075</name>
</gene>
<accession>A0A7G6X647</accession>
<sequence>MIELVDYQFGPEVRNRLAEAEQAGREGALAALETFYYALNQQDLDVLTAVWADHELVQLNNPIGGILRSRSAVENLYRKVFTGGLNVQVTFGDAVTYWRADSVVFAGRERGTYQHPQRGEVPLEIRTTRIFGYDDGRWAQLHHHGSIDNAEALGAYQQAARG</sequence>
<evidence type="ECO:0000313" key="3">
    <source>
        <dbReference type="Proteomes" id="UP000515563"/>
    </source>
</evidence>
<dbReference type="AlphaFoldDB" id="A0A7G6X647"/>
<dbReference type="SUPFAM" id="SSF54427">
    <property type="entry name" value="NTF2-like"/>
    <property type="match status" value="1"/>
</dbReference>
<dbReference type="Gene3D" id="3.10.450.50">
    <property type="match status" value="1"/>
</dbReference>
<dbReference type="InterPro" id="IPR032710">
    <property type="entry name" value="NTF2-like_dom_sf"/>
</dbReference>
<protein>
    <submittedName>
        <fullName evidence="2">Nuclear transport factor 2 family protein</fullName>
    </submittedName>
</protein>
<reference evidence="2 3" key="2">
    <citation type="journal article" date="2020" name="Microbiol. Resour. Announc.">
        <title>Antarctic desert soil bacteria exhibit high novel natural product potential, evaluated through long-read genome sequencing and comparative genomics.</title>
        <authorList>
            <person name="Benaud N."/>
            <person name="Edwards R.J."/>
            <person name="Amos T.G."/>
            <person name="D'Agostino P.M."/>
            <person name="Gutierrez-Chavez C."/>
            <person name="Montgomery K."/>
            <person name="Nicetic I."/>
            <person name="Ferrari B.C."/>
        </authorList>
    </citation>
    <scope>NUCLEOTIDE SEQUENCE [LARGE SCALE GENOMIC DNA]</scope>
    <source>
        <strain evidence="2 3">SPB151</strain>
    </source>
</reference>
<dbReference type="InterPro" id="IPR037401">
    <property type="entry name" value="SnoaL-like"/>
</dbReference>
<reference evidence="3" key="1">
    <citation type="submission" date="2019-09" db="EMBL/GenBank/DDBJ databases">
        <title>Antimicrobial potential of Antarctic Bacteria.</title>
        <authorList>
            <person name="Benaud N."/>
            <person name="Edwards R.J."/>
            <person name="Ferrari B.C."/>
        </authorList>
    </citation>
    <scope>NUCLEOTIDE SEQUENCE [LARGE SCALE GENOMIC DNA]</scope>
    <source>
        <strain evidence="3">SPB151</strain>
    </source>
</reference>
<dbReference type="RefSeq" id="WP_185444121.1">
    <property type="nucleotide sequence ID" value="NZ_CP043661.1"/>
</dbReference>
<keyword evidence="3" id="KW-1185">Reference proteome</keyword>